<feature type="compositionally biased region" description="Basic residues" evidence="1">
    <location>
        <begin position="1"/>
        <end position="11"/>
    </location>
</feature>
<feature type="compositionally biased region" description="Polar residues" evidence="1">
    <location>
        <begin position="12"/>
        <end position="21"/>
    </location>
</feature>
<evidence type="ECO:0000256" key="1">
    <source>
        <dbReference type="SAM" id="MobiDB-lite"/>
    </source>
</evidence>
<accession>A0A9N7UTZ3</accession>
<dbReference type="Proteomes" id="UP001153269">
    <property type="component" value="Unassembled WGS sequence"/>
</dbReference>
<protein>
    <submittedName>
        <fullName evidence="2">Uncharacterized protein</fullName>
    </submittedName>
</protein>
<dbReference type="AlphaFoldDB" id="A0A9N7UTZ3"/>
<feature type="region of interest" description="Disordered" evidence="1">
    <location>
        <begin position="1"/>
        <end position="24"/>
    </location>
</feature>
<evidence type="ECO:0000313" key="3">
    <source>
        <dbReference type="Proteomes" id="UP001153269"/>
    </source>
</evidence>
<keyword evidence="3" id="KW-1185">Reference proteome</keyword>
<gene>
    <name evidence="2" type="ORF">PLEPLA_LOCUS27063</name>
</gene>
<organism evidence="2 3">
    <name type="scientific">Pleuronectes platessa</name>
    <name type="common">European plaice</name>
    <dbReference type="NCBI Taxonomy" id="8262"/>
    <lineage>
        <taxon>Eukaryota</taxon>
        <taxon>Metazoa</taxon>
        <taxon>Chordata</taxon>
        <taxon>Craniata</taxon>
        <taxon>Vertebrata</taxon>
        <taxon>Euteleostomi</taxon>
        <taxon>Actinopterygii</taxon>
        <taxon>Neopterygii</taxon>
        <taxon>Teleostei</taxon>
        <taxon>Neoteleostei</taxon>
        <taxon>Acanthomorphata</taxon>
        <taxon>Carangaria</taxon>
        <taxon>Pleuronectiformes</taxon>
        <taxon>Pleuronectoidei</taxon>
        <taxon>Pleuronectidae</taxon>
        <taxon>Pleuronectes</taxon>
    </lineage>
</organism>
<proteinExistence type="predicted"/>
<reference evidence="2" key="1">
    <citation type="submission" date="2020-03" db="EMBL/GenBank/DDBJ databases">
        <authorList>
            <person name="Weist P."/>
        </authorList>
    </citation>
    <scope>NUCLEOTIDE SEQUENCE</scope>
</reference>
<dbReference type="EMBL" id="CADEAL010002252">
    <property type="protein sequence ID" value="CAB1439244.1"/>
    <property type="molecule type" value="Genomic_DNA"/>
</dbReference>
<evidence type="ECO:0000313" key="2">
    <source>
        <dbReference type="EMBL" id="CAB1439244.1"/>
    </source>
</evidence>
<comment type="caution">
    <text evidence="2">The sequence shown here is derived from an EMBL/GenBank/DDBJ whole genome shotgun (WGS) entry which is preliminary data.</text>
</comment>
<sequence>MGAPGVHRRLQQSRSWFTTSRTPPPTKTVEVANISVHVSSPCSPSRPPVSASPSSRCISACHRLLGVLSHVMMLLGCKRLRPPFHFQPVWPKLEKIDVGAACEPNTFLDWKRLTDLGSVSGDVQARRPFSSLDT</sequence>
<name>A0A9N7UTZ3_PLEPL</name>